<dbReference type="Pfam" id="PF01476">
    <property type="entry name" value="LysM"/>
    <property type="match status" value="2"/>
</dbReference>
<dbReference type="OMA" id="AGLWPNY"/>
<gene>
    <name evidence="7" type="ORF">MAPG_11206</name>
</gene>
<keyword evidence="2" id="KW-0732">Signal</keyword>
<evidence type="ECO:0000313" key="8">
    <source>
        <dbReference type="EnsemblFungi" id="MAPG_11206T0"/>
    </source>
</evidence>
<dbReference type="PANTHER" id="PTHR34997:SF2">
    <property type="entry name" value="LYSM DOMAIN-CONTAINING PROTEIN-RELATED"/>
    <property type="match status" value="1"/>
</dbReference>
<accession>A0A0C4EEN2</accession>
<evidence type="ECO:0000313" key="7">
    <source>
        <dbReference type="EMBL" id="KLU92260.1"/>
    </source>
</evidence>
<evidence type="ECO:0000256" key="4">
    <source>
        <dbReference type="ARBA" id="ARBA00044955"/>
    </source>
</evidence>
<reference evidence="8" key="5">
    <citation type="submission" date="2015-06" db="UniProtKB">
        <authorList>
            <consortium name="EnsemblFungi"/>
        </authorList>
    </citation>
    <scope>IDENTIFICATION</scope>
    <source>
        <strain evidence="8">ATCC 64411</strain>
    </source>
</reference>
<evidence type="ECO:0000259" key="6">
    <source>
        <dbReference type="PROSITE" id="PS51782"/>
    </source>
</evidence>
<dbReference type="SUPFAM" id="SSF54106">
    <property type="entry name" value="LysM domain"/>
    <property type="match status" value="2"/>
</dbReference>
<dbReference type="STRING" id="644358.A0A0C4EEN2"/>
<dbReference type="InterPro" id="IPR052210">
    <property type="entry name" value="LysM1-like"/>
</dbReference>
<evidence type="ECO:0000256" key="1">
    <source>
        <dbReference type="ARBA" id="ARBA00022669"/>
    </source>
</evidence>
<sequence length="372" mass="39778">MFPSSRDVILHAVAFGALASPVFGRAVRARDVTPSMPAAPNTIATCTFWHDNDGSIDCADIPNFYVVPLENFLYWNPSLTASCENFQTGMSYCVEGPEAPPPPATPTPTQAPATTTTTPPATTTKPGNGVTTPTPTQPLMVDNCNKFHKVARGDACGTILRGARISLAQLFAWNPSVVGFPLEQFIKWNSGVGAQCELMWANTYVCVAVAGSQPGTPTTPKDPGNAIETPQPTQPDMVDNCNKFDFVKPGETCSGIVSRHGLSLQQFTRWNSGVGDQCQTMWANTYVCVSVAGSTTPTQPDKPSNGVQTPTPTQANMTPNCKSFHFVQPGQGCWDIANRYGISVQTFVQWNPAANSDCSGLWANTYACVAVL</sequence>
<protein>
    <recommendedName>
        <fullName evidence="6">LysM domain-containing protein</fullName>
    </recommendedName>
</protein>
<dbReference type="VEuPathDB" id="FungiDB:MAPG_11206"/>
<keyword evidence="3" id="KW-0843">Virulence</keyword>
<dbReference type="CDD" id="cd00118">
    <property type="entry name" value="LysM"/>
    <property type="match status" value="3"/>
</dbReference>
<dbReference type="AlphaFoldDB" id="A0A0C4EEN2"/>
<dbReference type="InterPro" id="IPR036779">
    <property type="entry name" value="LysM_dom_sf"/>
</dbReference>
<proteinExistence type="inferred from homology"/>
<feature type="compositionally biased region" description="Low complexity" evidence="5">
    <location>
        <begin position="107"/>
        <end position="126"/>
    </location>
</feature>
<reference evidence="7" key="1">
    <citation type="submission" date="2010-05" db="EMBL/GenBank/DDBJ databases">
        <title>The Genome Sequence of Magnaporthe poae strain ATCC 64411.</title>
        <authorList>
            <consortium name="The Broad Institute Genome Sequencing Platform"/>
            <consortium name="Broad Institute Genome Sequencing Center for Infectious Disease"/>
            <person name="Ma L.-J."/>
            <person name="Dead R."/>
            <person name="Young S."/>
            <person name="Zeng Q."/>
            <person name="Koehrsen M."/>
            <person name="Alvarado L."/>
            <person name="Berlin A."/>
            <person name="Chapman S.B."/>
            <person name="Chen Z."/>
            <person name="Freedman E."/>
            <person name="Gellesch M."/>
            <person name="Goldberg J."/>
            <person name="Griggs A."/>
            <person name="Gujja S."/>
            <person name="Heilman E.R."/>
            <person name="Heiman D."/>
            <person name="Hepburn T."/>
            <person name="Howarth C."/>
            <person name="Jen D."/>
            <person name="Larson L."/>
            <person name="Mehta T."/>
            <person name="Neiman D."/>
            <person name="Pearson M."/>
            <person name="Roberts A."/>
            <person name="Saif S."/>
            <person name="Shea T."/>
            <person name="Shenoy N."/>
            <person name="Sisk P."/>
            <person name="Stolte C."/>
            <person name="Sykes S."/>
            <person name="Walk T."/>
            <person name="White J."/>
            <person name="Yandava C."/>
            <person name="Haas B."/>
            <person name="Nusbaum C."/>
            <person name="Birren B."/>
        </authorList>
    </citation>
    <scope>NUCLEOTIDE SEQUENCE</scope>
    <source>
        <strain evidence="7">ATCC 64411</strain>
    </source>
</reference>
<keyword evidence="9" id="KW-1185">Reference proteome</keyword>
<evidence type="ECO:0000313" key="9">
    <source>
        <dbReference type="Proteomes" id="UP000011715"/>
    </source>
</evidence>
<dbReference type="SMART" id="SM00257">
    <property type="entry name" value="LysM"/>
    <property type="match status" value="3"/>
</dbReference>
<evidence type="ECO:0000256" key="3">
    <source>
        <dbReference type="ARBA" id="ARBA00023026"/>
    </source>
</evidence>
<dbReference type="EMBL" id="GL876979">
    <property type="protein sequence ID" value="KLU92260.1"/>
    <property type="molecule type" value="Genomic_DNA"/>
</dbReference>
<dbReference type="Gene3D" id="3.10.350.10">
    <property type="entry name" value="LysM domain"/>
    <property type="match status" value="4"/>
</dbReference>
<keyword evidence="1" id="KW-0147">Chitin-binding</keyword>
<dbReference type="GO" id="GO:0008061">
    <property type="term" value="F:chitin binding"/>
    <property type="evidence" value="ECO:0007669"/>
    <property type="project" value="UniProtKB-KW"/>
</dbReference>
<dbReference type="InterPro" id="IPR018392">
    <property type="entry name" value="LysM"/>
</dbReference>
<reference evidence="7" key="3">
    <citation type="submission" date="2011-03" db="EMBL/GenBank/DDBJ databases">
        <title>Annotation of Magnaporthe poae ATCC 64411.</title>
        <authorList>
            <person name="Ma L.-J."/>
            <person name="Dead R."/>
            <person name="Young S.K."/>
            <person name="Zeng Q."/>
            <person name="Gargeya S."/>
            <person name="Fitzgerald M."/>
            <person name="Haas B."/>
            <person name="Abouelleil A."/>
            <person name="Alvarado L."/>
            <person name="Arachchi H.M."/>
            <person name="Berlin A."/>
            <person name="Brown A."/>
            <person name="Chapman S.B."/>
            <person name="Chen Z."/>
            <person name="Dunbar C."/>
            <person name="Freedman E."/>
            <person name="Gearin G."/>
            <person name="Gellesch M."/>
            <person name="Goldberg J."/>
            <person name="Griggs A."/>
            <person name="Gujja S."/>
            <person name="Heiman D."/>
            <person name="Howarth C."/>
            <person name="Larson L."/>
            <person name="Lui A."/>
            <person name="MacDonald P.J.P."/>
            <person name="Mehta T."/>
            <person name="Montmayeur A."/>
            <person name="Murphy C."/>
            <person name="Neiman D."/>
            <person name="Pearson M."/>
            <person name="Priest M."/>
            <person name="Roberts A."/>
            <person name="Saif S."/>
            <person name="Shea T."/>
            <person name="Shenoy N."/>
            <person name="Sisk P."/>
            <person name="Stolte C."/>
            <person name="Sykes S."/>
            <person name="Yandava C."/>
            <person name="Wortman J."/>
            <person name="Nusbaum C."/>
            <person name="Birren B."/>
        </authorList>
    </citation>
    <scope>NUCLEOTIDE SEQUENCE</scope>
    <source>
        <strain evidence="7">ATCC 64411</strain>
    </source>
</reference>
<dbReference type="Proteomes" id="UP000011715">
    <property type="component" value="Unassembled WGS sequence"/>
</dbReference>
<evidence type="ECO:0000256" key="2">
    <source>
        <dbReference type="ARBA" id="ARBA00022729"/>
    </source>
</evidence>
<reference evidence="9" key="2">
    <citation type="submission" date="2010-05" db="EMBL/GenBank/DDBJ databases">
        <title>The genome sequence of Magnaporthe poae strain ATCC 64411.</title>
        <authorList>
            <person name="Ma L.-J."/>
            <person name="Dead R."/>
            <person name="Young S."/>
            <person name="Zeng Q."/>
            <person name="Koehrsen M."/>
            <person name="Alvarado L."/>
            <person name="Berlin A."/>
            <person name="Chapman S.B."/>
            <person name="Chen Z."/>
            <person name="Freedman E."/>
            <person name="Gellesch M."/>
            <person name="Goldberg J."/>
            <person name="Griggs A."/>
            <person name="Gujja S."/>
            <person name="Heilman E.R."/>
            <person name="Heiman D."/>
            <person name="Hepburn T."/>
            <person name="Howarth C."/>
            <person name="Jen D."/>
            <person name="Larson L."/>
            <person name="Mehta T."/>
            <person name="Neiman D."/>
            <person name="Pearson M."/>
            <person name="Roberts A."/>
            <person name="Saif S."/>
            <person name="Shea T."/>
            <person name="Shenoy N."/>
            <person name="Sisk P."/>
            <person name="Stolte C."/>
            <person name="Sykes S."/>
            <person name="Walk T."/>
            <person name="White J."/>
            <person name="Yandava C."/>
            <person name="Haas B."/>
            <person name="Nusbaum C."/>
            <person name="Birren B."/>
        </authorList>
    </citation>
    <scope>NUCLEOTIDE SEQUENCE [LARGE SCALE GENOMIC DNA]</scope>
    <source>
        <strain evidence="9">ATCC 64411 / 73-15</strain>
    </source>
</reference>
<dbReference type="PROSITE" id="PS51782">
    <property type="entry name" value="LYSM"/>
    <property type="match status" value="2"/>
</dbReference>
<dbReference type="EnsemblFungi" id="MAPG_11206T0">
    <property type="protein sequence ID" value="MAPG_11206T0"/>
    <property type="gene ID" value="MAPG_11206"/>
</dbReference>
<name>A0A0C4EEN2_MAGP6</name>
<evidence type="ECO:0000256" key="5">
    <source>
        <dbReference type="SAM" id="MobiDB-lite"/>
    </source>
</evidence>
<dbReference type="PANTHER" id="PTHR34997">
    <property type="entry name" value="AM15"/>
    <property type="match status" value="1"/>
</dbReference>
<feature type="region of interest" description="Disordered" evidence="5">
    <location>
        <begin position="96"/>
        <end position="137"/>
    </location>
</feature>
<dbReference type="eggNOG" id="KOG2806">
    <property type="taxonomic scope" value="Eukaryota"/>
</dbReference>
<organism evidence="8 9">
    <name type="scientific">Magnaporthiopsis poae (strain ATCC 64411 / 73-15)</name>
    <name type="common">Kentucky bluegrass fungus</name>
    <name type="synonym">Magnaporthe poae</name>
    <dbReference type="NCBI Taxonomy" id="644358"/>
    <lineage>
        <taxon>Eukaryota</taxon>
        <taxon>Fungi</taxon>
        <taxon>Dikarya</taxon>
        <taxon>Ascomycota</taxon>
        <taxon>Pezizomycotina</taxon>
        <taxon>Sordariomycetes</taxon>
        <taxon>Sordariomycetidae</taxon>
        <taxon>Magnaporthales</taxon>
        <taxon>Magnaporthaceae</taxon>
        <taxon>Magnaporthiopsis</taxon>
    </lineage>
</organism>
<feature type="domain" description="LysM" evidence="6">
    <location>
        <begin position="323"/>
        <end position="369"/>
    </location>
</feature>
<dbReference type="OrthoDB" id="2281372at2759"/>
<feature type="domain" description="LysM" evidence="6">
    <location>
        <begin position="243"/>
        <end position="289"/>
    </location>
</feature>
<reference evidence="8" key="4">
    <citation type="journal article" date="2015" name="G3 (Bethesda)">
        <title>Genome sequences of three phytopathogenic species of the Magnaporthaceae family of fungi.</title>
        <authorList>
            <person name="Okagaki L.H."/>
            <person name="Nunes C.C."/>
            <person name="Sailsbery J."/>
            <person name="Clay B."/>
            <person name="Brown D."/>
            <person name="John T."/>
            <person name="Oh Y."/>
            <person name="Young N."/>
            <person name="Fitzgerald M."/>
            <person name="Haas B.J."/>
            <person name="Zeng Q."/>
            <person name="Young S."/>
            <person name="Adiconis X."/>
            <person name="Fan L."/>
            <person name="Levin J.Z."/>
            <person name="Mitchell T.K."/>
            <person name="Okubara P.A."/>
            <person name="Farman M.L."/>
            <person name="Kohn L.M."/>
            <person name="Birren B."/>
            <person name="Ma L.-J."/>
            <person name="Dean R.A."/>
        </authorList>
    </citation>
    <scope>NUCLEOTIDE SEQUENCE</scope>
    <source>
        <strain evidence="8">ATCC 64411 / 73-15</strain>
    </source>
</reference>
<feature type="region of interest" description="Disordered" evidence="5">
    <location>
        <begin position="215"/>
        <end position="234"/>
    </location>
</feature>
<dbReference type="EMBL" id="ADBL01002757">
    <property type="status" value="NOT_ANNOTATED_CDS"/>
    <property type="molecule type" value="Genomic_DNA"/>
</dbReference>
<comment type="similarity">
    <text evidence="4">Belongs to the secreted LysM effector family.</text>
</comment>